<protein>
    <submittedName>
        <fullName evidence="1">Uncharacterized protein</fullName>
    </submittedName>
</protein>
<feature type="non-terminal residue" evidence="1">
    <location>
        <position position="1"/>
    </location>
</feature>
<proteinExistence type="predicted"/>
<dbReference type="EMBL" id="CADCXV010000354">
    <property type="protein sequence ID" value="CAB0029799.1"/>
    <property type="molecule type" value="Genomic_DNA"/>
</dbReference>
<evidence type="ECO:0000313" key="2">
    <source>
        <dbReference type="Proteomes" id="UP000479190"/>
    </source>
</evidence>
<reference evidence="1 2" key="1">
    <citation type="submission" date="2020-02" db="EMBL/GenBank/DDBJ databases">
        <authorList>
            <person name="Ferguson B K."/>
        </authorList>
    </citation>
    <scope>NUCLEOTIDE SEQUENCE [LARGE SCALE GENOMIC DNA]</scope>
</reference>
<organism evidence="1 2">
    <name type="scientific">Trichogramma brassicae</name>
    <dbReference type="NCBI Taxonomy" id="86971"/>
    <lineage>
        <taxon>Eukaryota</taxon>
        <taxon>Metazoa</taxon>
        <taxon>Ecdysozoa</taxon>
        <taxon>Arthropoda</taxon>
        <taxon>Hexapoda</taxon>
        <taxon>Insecta</taxon>
        <taxon>Pterygota</taxon>
        <taxon>Neoptera</taxon>
        <taxon>Endopterygota</taxon>
        <taxon>Hymenoptera</taxon>
        <taxon>Apocrita</taxon>
        <taxon>Proctotrupomorpha</taxon>
        <taxon>Chalcidoidea</taxon>
        <taxon>Trichogrammatidae</taxon>
        <taxon>Trichogramma</taxon>
    </lineage>
</organism>
<dbReference type="Proteomes" id="UP000479190">
    <property type="component" value="Unassembled WGS sequence"/>
</dbReference>
<gene>
    <name evidence="1" type="ORF">TBRA_LOCUS1824</name>
</gene>
<accession>A0A6H5I0S4</accession>
<name>A0A6H5I0S4_9HYME</name>
<evidence type="ECO:0000313" key="1">
    <source>
        <dbReference type="EMBL" id="CAB0029799.1"/>
    </source>
</evidence>
<dbReference type="AlphaFoldDB" id="A0A6H5I0S4"/>
<keyword evidence="2" id="KW-1185">Reference proteome</keyword>
<sequence length="148" mass="16291">KTSFCTVSSGLVTEIAAAEAQRAQQNNVVHARRVGIDLFKAGHSWAHGPRASSEGKTVYGSDAASSATRVDAVSSPCELRTIMPWTDVVGRPLHILPSNRVGALAHRPYTVSVLFYYFNNILRFYWYEFDASTLMKVFSSVSLIPTHT</sequence>